<dbReference type="SUPFAM" id="SSF55073">
    <property type="entry name" value="Nucleotide cyclase"/>
    <property type="match status" value="1"/>
</dbReference>
<gene>
    <name evidence="2" type="ORF">SPSIL_054560</name>
</gene>
<reference evidence="2" key="1">
    <citation type="submission" date="2024-05" db="EMBL/GenBank/DDBJ databases">
        <title>Isolation and characterization of Sporomusa carbonis sp. nov., a carboxydotrophic hydrogenogen in the genus of Sporomusa isolated from a charcoal burning pile.</title>
        <authorList>
            <person name="Boeer T."/>
            <person name="Rosenbaum F."/>
            <person name="Eysell L."/>
            <person name="Mueller V."/>
            <person name="Daniel R."/>
            <person name="Poehlein A."/>
        </authorList>
    </citation>
    <scope>NUCLEOTIDE SEQUENCE [LARGE SCALE GENOMIC DNA]</scope>
    <source>
        <strain evidence="2">DSM 10669</strain>
    </source>
</reference>
<dbReference type="Gene3D" id="3.30.70.270">
    <property type="match status" value="1"/>
</dbReference>
<dbReference type="InterPro" id="IPR029787">
    <property type="entry name" value="Nucleotide_cyclase"/>
</dbReference>
<dbReference type="PROSITE" id="PS50887">
    <property type="entry name" value="GGDEF"/>
    <property type="match status" value="1"/>
</dbReference>
<organism evidence="2 3">
    <name type="scientific">Sporomusa silvacetica DSM 10669</name>
    <dbReference type="NCBI Taxonomy" id="1123289"/>
    <lineage>
        <taxon>Bacteria</taxon>
        <taxon>Bacillati</taxon>
        <taxon>Bacillota</taxon>
        <taxon>Negativicutes</taxon>
        <taxon>Selenomonadales</taxon>
        <taxon>Sporomusaceae</taxon>
        <taxon>Sporomusa</taxon>
    </lineage>
</organism>
<keyword evidence="3" id="KW-1185">Reference proteome</keyword>
<dbReference type="NCBIfam" id="TIGR00254">
    <property type="entry name" value="GGDEF"/>
    <property type="match status" value="1"/>
</dbReference>
<name>A0ABZ3IUX7_9FIRM</name>
<protein>
    <recommendedName>
        <fullName evidence="1">GGDEF domain-containing protein</fullName>
    </recommendedName>
</protein>
<evidence type="ECO:0000259" key="1">
    <source>
        <dbReference type="PROSITE" id="PS50887"/>
    </source>
</evidence>
<dbReference type="EMBL" id="CP155573">
    <property type="protein sequence ID" value="XFO69224.1"/>
    <property type="molecule type" value="Genomic_DNA"/>
</dbReference>
<dbReference type="InterPro" id="IPR043128">
    <property type="entry name" value="Rev_trsase/Diguanyl_cyclase"/>
</dbReference>
<accession>A0ABZ3IUX7</accession>
<evidence type="ECO:0000313" key="3">
    <source>
        <dbReference type="Proteomes" id="UP000216752"/>
    </source>
</evidence>
<dbReference type="InterPro" id="IPR000160">
    <property type="entry name" value="GGDEF_dom"/>
</dbReference>
<dbReference type="Proteomes" id="UP000216752">
    <property type="component" value="Chromosome"/>
</dbReference>
<sequence>MKFFAKQLEEVFEGIGVAIRLGGDEFIIMLNERRERRLEQYIKTLNDKIDAYNESSDMPYRIQFSCGRAIFDDSFDNVYEFIRHSDKLMYEDKQKKRTVEAS</sequence>
<proteinExistence type="predicted"/>
<dbReference type="Pfam" id="PF00990">
    <property type="entry name" value="GGDEF"/>
    <property type="match status" value="1"/>
</dbReference>
<feature type="domain" description="GGDEF" evidence="1">
    <location>
        <begin position="1"/>
        <end position="102"/>
    </location>
</feature>
<evidence type="ECO:0000313" key="2">
    <source>
        <dbReference type="EMBL" id="XFO69224.1"/>
    </source>
</evidence>